<organism evidence="14 15">
    <name type="scientific">Chryseosolibacter indicus</name>
    <dbReference type="NCBI Taxonomy" id="2782351"/>
    <lineage>
        <taxon>Bacteria</taxon>
        <taxon>Pseudomonadati</taxon>
        <taxon>Bacteroidota</taxon>
        <taxon>Cytophagia</taxon>
        <taxon>Cytophagales</taxon>
        <taxon>Chryseotaleaceae</taxon>
        <taxon>Chryseosolibacter</taxon>
    </lineage>
</organism>
<evidence type="ECO:0000256" key="8">
    <source>
        <dbReference type="ARBA" id="ARBA00023157"/>
    </source>
</evidence>
<evidence type="ECO:0000313" key="14">
    <source>
        <dbReference type="EMBL" id="MBT1705423.1"/>
    </source>
</evidence>
<dbReference type="Gene3D" id="1.20.1440.130">
    <property type="entry name" value="VKOR domain"/>
    <property type="match status" value="1"/>
</dbReference>
<evidence type="ECO:0000256" key="3">
    <source>
        <dbReference type="ARBA" id="ARBA00022692"/>
    </source>
</evidence>
<keyword evidence="6" id="KW-0560">Oxidoreductase</keyword>
<accession>A0ABS5VVG5</accession>
<evidence type="ECO:0000256" key="10">
    <source>
        <dbReference type="SAM" id="Phobius"/>
    </source>
</evidence>
<keyword evidence="9" id="KW-0676">Redox-active center</keyword>
<feature type="transmembrane region" description="Helical" evidence="10">
    <location>
        <begin position="232"/>
        <end position="251"/>
    </location>
</feature>
<dbReference type="InterPro" id="IPR005074">
    <property type="entry name" value="Peptidase_C39"/>
</dbReference>
<feature type="domain" description="Vitamin K epoxide reductase" evidence="12">
    <location>
        <begin position="178"/>
        <end position="300"/>
    </location>
</feature>
<feature type="transmembrane region" description="Helical" evidence="10">
    <location>
        <begin position="147"/>
        <end position="166"/>
    </location>
</feature>
<dbReference type="InterPro" id="IPR036249">
    <property type="entry name" value="Thioredoxin-like_sf"/>
</dbReference>
<feature type="transmembrane region" description="Helical" evidence="10">
    <location>
        <begin position="172"/>
        <end position="196"/>
    </location>
</feature>
<dbReference type="SUPFAM" id="SSF52833">
    <property type="entry name" value="Thioredoxin-like"/>
    <property type="match status" value="1"/>
</dbReference>
<dbReference type="EMBL" id="JAHESD010000055">
    <property type="protein sequence ID" value="MBT1705423.1"/>
    <property type="molecule type" value="Genomic_DNA"/>
</dbReference>
<evidence type="ECO:0000259" key="12">
    <source>
        <dbReference type="Pfam" id="PF07884"/>
    </source>
</evidence>
<keyword evidence="7 10" id="KW-0472">Membrane</keyword>
<dbReference type="CDD" id="cd12921">
    <property type="entry name" value="VKOR_4"/>
    <property type="match status" value="1"/>
</dbReference>
<evidence type="ECO:0000256" key="9">
    <source>
        <dbReference type="ARBA" id="ARBA00023284"/>
    </source>
</evidence>
<keyword evidence="8" id="KW-1015">Disulfide bond</keyword>
<protein>
    <submittedName>
        <fullName evidence="14">Thioredoxin domain-containing protein</fullName>
    </submittedName>
</protein>
<evidence type="ECO:0000259" key="11">
    <source>
        <dbReference type="Pfam" id="PF03412"/>
    </source>
</evidence>
<comment type="similarity">
    <text evidence="2">Belongs to the VKOR family.</text>
</comment>
<dbReference type="InterPro" id="IPR038354">
    <property type="entry name" value="VKOR_sf"/>
</dbReference>
<dbReference type="Pfam" id="PF13462">
    <property type="entry name" value="Thioredoxin_4"/>
    <property type="match status" value="1"/>
</dbReference>
<dbReference type="Pfam" id="PF03412">
    <property type="entry name" value="Peptidase_C39"/>
    <property type="match status" value="1"/>
</dbReference>
<dbReference type="InterPro" id="IPR012336">
    <property type="entry name" value="Thioredoxin-like_fold"/>
</dbReference>
<evidence type="ECO:0000313" key="15">
    <source>
        <dbReference type="Proteomes" id="UP000772618"/>
    </source>
</evidence>
<keyword evidence="3 10" id="KW-0812">Transmembrane</keyword>
<dbReference type="InterPro" id="IPR012932">
    <property type="entry name" value="VKOR"/>
</dbReference>
<feature type="transmembrane region" description="Helical" evidence="10">
    <location>
        <begin position="322"/>
        <end position="340"/>
    </location>
</feature>
<reference evidence="14 15" key="1">
    <citation type="submission" date="2021-05" db="EMBL/GenBank/DDBJ databases">
        <title>A Polyphasic approach of four new species of the genus Ohtaekwangia: Ohtaekwangia histidinii sp. nov., Ohtaekwangia cretensis sp. nov., Ohtaekwangia indiensis sp. nov., Ohtaekwangia reichenbachii sp. nov. from diverse environment.</title>
        <authorList>
            <person name="Octaviana S."/>
        </authorList>
    </citation>
    <scope>NUCLEOTIDE SEQUENCE [LARGE SCALE GENOMIC DNA]</scope>
    <source>
        <strain evidence="14 15">PWU20</strain>
    </source>
</reference>
<dbReference type="Gene3D" id="3.40.30.10">
    <property type="entry name" value="Glutaredoxin"/>
    <property type="match status" value="1"/>
</dbReference>
<comment type="caution">
    <text evidence="14">The sequence shown here is derived from an EMBL/GenBank/DDBJ whole genome shotgun (WGS) entry which is preliminary data.</text>
</comment>
<dbReference type="Pfam" id="PF07884">
    <property type="entry name" value="VKOR"/>
    <property type="match status" value="1"/>
</dbReference>
<dbReference type="Gene3D" id="3.90.70.10">
    <property type="entry name" value="Cysteine proteinases"/>
    <property type="match status" value="1"/>
</dbReference>
<sequence length="535" mass="60740">MLSLFHDYEHAVKVTIALLDKLNVNFTRLSVDEELQKHPDYPSLFSISALLTKRKVDNVALEVEPGKLQELPTPFIAHTNTAGGSFLLITSVNGTVKYLDTRGKEKEKPVDAFLKEWTNKVLLAESTSASGEKDYANNRKKELTSTLRMPCIIAVCIGLIFMYAVYHGAMANWLWLSLLLMLKLGGCVVSGMLLWYEIDKYNPALRNVCSSSKMINCGAILESKHAKLFNRISWSEIGFFYFASSFLFLILTPSATLSIAILSWLNLIALPYTVFSVVYQWRIARQWCLLCLTVQGVLVTEALVLNFVYWHPGTSASLLYTGIFYLIVSLSLVILFWMFVKPVLKKAQTASELKKESSRIKYKPQVFNALLREQKQITTSAEGLGITLGNPEATHTIIKVCNPYCGPCAAAHHQLNDLLDNNRNVKLQIIFTATTREHDIRALPVKHLMALYERNDEKLIQHALHDWYGSRRKDYKAFSAKYRMPEDNIENQNFRLAAMEKWCASIGILATPTFFINGFQLPKEYRAADLKHLFN</sequence>
<evidence type="ECO:0000256" key="2">
    <source>
        <dbReference type="ARBA" id="ARBA00006214"/>
    </source>
</evidence>
<feature type="transmembrane region" description="Helical" evidence="10">
    <location>
        <begin position="257"/>
        <end position="275"/>
    </location>
</feature>
<evidence type="ECO:0000256" key="7">
    <source>
        <dbReference type="ARBA" id="ARBA00023136"/>
    </source>
</evidence>
<feature type="domain" description="Peptidase C39" evidence="11">
    <location>
        <begin position="18"/>
        <end position="127"/>
    </location>
</feature>
<evidence type="ECO:0000256" key="5">
    <source>
        <dbReference type="ARBA" id="ARBA00022989"/>
    </source>
</evidence>
<evidence type="ECO:0000256" key="4">
    <source>
        <dbReference type="ARBA" id="ARBA00022719"/>
    </source>
</evidence>
<comment type="subcellular location">
    <subcellularLocation>
        <location evidence="1">Membrane</location>
        <topology evidence="1">Multi-pass membrane protein</topology>
    </subcellularLocation>
</comment>
<keyword evidence="4" id="KW-0874">Quinone</keyword>
<dbReference type="Proteomes" id="UP000772618">
    <property type="component" value="Unassembled WGS sequence"/>
</dbReference>
<gene>
    <name evidence="14" type="ORF">KK060_19185</name>
</gene>
<proteinExistence type="inferred from homology"/>
<feature type="transmembrane region" description="Helical" evidence="10">
    <location>
        <begin position="287"/>
        <end position="310"/>
    </location>
</feature>
<dbReference type="RefSeq" id="WP_254155370.1">
    <property type="nucleotide sequence ID" value="NZ_JAHESD010000055.1"/>
</dbReference>
<keyword evidence="5 10" id="KW-1133">Transmembrane helix</keyword>
<keyword evidence="15" id="KW-1185">Reference proteome</keyword>
<evidence type="ECO:0000259" key="13">
    <source>
        <dbReference type="Pfam" id="PF13462"/>
    </source>
</evidence>
<feature type="domain" description="Thioredoxin-like fold" evidence="13">
    <location>
        <begin position="385"/>
        <end position="531"/>
    </location>
</feature>
<evidence type="ECO:0000256" key="1">
    <source>
        <dbReference type="ARBA" id="ARBA00004141"/>
    </source>
</evidence>
<evidence type="ECO:0000256" key="6">
    <source>
        <dbReference type="ARBA" id="ARBA00023002"/>
    </source>
</evidence>
<name>A0ABS5VVG5_9BACT</name>